<dbReference type="AlphaFoldDB" id="A0A1W9S0M1"/>
<evidence type="ECO:0000256" key="9">
    <source>
        <dbReference type="HAMAP-Rule" id="MF_00624"/>
    </source>
</evidence>
<evidence type="ECO:0000256" key="8">
    <source>
        <dbReference type="ARBA" id="ARBA00023277"/>
    </source>
</evidence>
<feature type="site" description="Could play a key role in the communication between the regulatory and the substrate sites" evidence="9">
    <location>
        <position position="114"/>
    </location>
</feature>
<dbReference type="CDD" id="cd04651">
    <property type="entry name" value="LbH_G1P_AT_C"/>
    <property type="match status" value="1"/>
</dbReference>
<feature type="binding site" evidence="9">
    <location>
        <position position="180"/>
    </location>
    <ligand>
        <name>alpha-D-glucose 1-phosphate</name>
        <dbReference type="ChEBI" id="CHEBI:58601"/>
    </ligand>
</feature>
<dbReference type="Proteomes" id="UP000192611">
    <property type="component" value="Unassembled WGS sequence"/>
</dbReference>
<organism evidence="12 13">
    <name type="scientific">Candidatus Coatesbacteria bacterium 4484_99</name>
    <dbReference type="NCBI Taxonomy" id="1970774"/>
    <lineage>
        <taxon>Bacteria</taxon>
        <taxon>Candidatus Coatesiibacteriota</taxon>
    </lineage>
</organism>
<dbReference type="InterPro" id="IPR011004">
    <property type="entry name" value="Trimer_LpxA-like_sf"/>
</dbReference>
<dbReference type="PANTHER" id="PTHR43523:SF2">
    <property type="entry name" value="GLUCOSE-1-PHOSPHATE ADENYLYLTRANSFERASE"/>
    <property type="match status" value="1"/>
</dbReference>
<dbReference type="InterPro" id="IPR011831">
    <property type="entry name" value="ADP-Glc_PPase"/>
</dbReference>
<evidence type="ECO:0000256" key="5">
    <source>
        <dbReference type="ARBA" id="ARBA00022741"/>
    </source>
</evidence>
<comment type="pathway">
    <text evidence="9">Glycan biosynthesis; glycogen biosynthesis.</text>
</comment>
<evidence type="ECO:0000256" key="7">
    <source>
        <dbReference type="ARBA" id="ARBA00023056"/>
    </source>
</evidence>
<keyword evidence="8 9" id="KW-0119">Carbohydrate metabolism</keyword>
<dbReference type="InterPro" id="IPR023049">
    <property type="entry name" value="GlgC_bac"/>
</dbReference>
<dbReference type="InterPro" id="IPR029044">
    <property type="entry name" value="Nucleotide-diphossugar_trans"/>
</dbReference>
<dbReference type="InterPro" id="IPR005835">
    <property type="entry name" value="NTP_transferase_dom"/>
</dbReference>
<dbReference type="PANTHER" id="PTHR43523">
    <property type="entry name" value="GLUCOSE-1-PHOSPHATE ADENYLYLTRANSFERASE-RELATED"/>
    <property type="match status" value="1"/>
</dbReference>
<dbReference type="CDD" id="cd02508">
    <property type="entry name" value="ADP_Glucose_PP"/>
    <property type="match status" value="1"/>
</dbReference>
<dbReference type="PROSITE" id="PS00809">
    <property type="entry name" value="ADP_GLC_PYROPHOSPH_2"/>
    <property type="match status" value="1"/>
</dbReference>
<dbReference type="SUPFAM" id="SSF51161">
    <property type="entry name" value="Trimeric LpxA-like enzymes"/>
    <property type="match status" value="1"/>
</dbReference>
<keyword evidence="4 9" id="KW-0548">Nucleotidyltransferase</keyword>
<feature type="domain" description="Glucose-1-phosphate adenylyltransferase/Bifunctional protein GlmU-like C-terminal hexapeptide" evidence="11">
    <location>
        <begin position="306"/>
        <end position="395"/>
    </location>
</feature>
<evidence type="ECO:0000256" key="4">
    <source>
        <dbReference type="ARBA" id="ARBA00022695"/>
    </source>
</evidence>
<dbReference type="InterPro" id="IPR005836">
    <property type="entry name" value="ADP_Glu_pyroP_CS"/>
</dbReference>
<proteinExistence type="inferred from homology"/>
<dbReference type="Pfam" id="PF00483">
    <property type="entry name" value="NTP_transferase"/>
    <property type="match status" value="1"/>
</dbReference>
<dbReference type="InterPro" id="IPR056818">
    <property type="entry name" value="GlmU/GlgC-like_hexapep"/>
</dbReference>
<dbReference type="PROSITE" id="PS00810">
    <property type="entry name" value="ADP_GLC_PYROPHOSPH_3"/>
    <property type="match status" value="1"/>
</dbReference>
<evidence type="ECO:0000313" key="12">
    <source>
        <dbReference type="EMBL" id="OQX90245.1"/>
    </source>
</evidence>
<dbReference type="UniPathway" id="UPA00164"/>
<protein>
    <recommendedName>
        <fullName evidence="9">Glucose-1-phosphate adenylyltransferase</fullName>
        <ecNumber evidence="9">2.7.7.27</ecNumber>
    </recommendedName>
    <alternativeName>
        <fullName evidence="9">ADP-glucose pyrophosphorylase</fullName>
        <shortName evidence="9">ADPGlc PPase</shortName>
    </alternativeName>
    <alternativeName>
        <fullName evidence="9">ADP-glucose synthase</fullName>
    </alternativeName>
</protein>
<evidence type="ECO:0000256" key="6">
    <source>
        <dbReference type="ARBA" id="ARBA00022840"/>
    </source>
</evidence>
<comment type="caution">
    <text evidence="12">The sequence shown here is derived from an EMBL/GenBank/DDBJ whole genome shotgun (WGS) entry which is preliminary data.</text>
</comment>
<dbReference type="GO" id="GO:0005524">
    <property type="term" value="F:ATP binding"/>
    <property type="evidence" value="ECO:0007669"/>
    <property type="project" value="UniProtKB-KW"/>
</dbReference>
<evidence type="ECO:0000313" key="13">
    <source>
        <dbReference type="Proteomes" id="UP000192611"/>
    </source>
</evidence>
<accession>A0A1W9S0M1</accession>
<evidence type="ECO:0000259" key="11">
    <source>
        <dbReference type="Pfam" id="PF24894"/>
    </source>
</evidence>
<evidence type="ECO:0000259" key="10">
    <source>
        <dbReference type="Pfam" id="PF00483"/>
    </source>
</evidence>
<evidence type="ECO:0000256" key="2">
    <source>
        <dbReference type="ARBA" id="ARBA00022600"/>
    </source>
</evidence>
<dbReference type="GO" id="GO:0005978">
    <property type="term" value="P:glycogen biosynthetic process"/>
    <property type="evidence" value="ECO:0007669"/>
    <property type="project" value="UniProtKB-UniRule"/>
</dbReference>
<comment type="subunit">
    <text evidence="9">Homotetramer.</text>
</comment>
<dbReference type="EC" id="2.7.7.27" evidence="9"/>
<feature type="site" description="Could play a key role in the communication between the regulatory and the substrate sites" evidence="9">
    <location>
        <position position="75"/>
    </location>
</feature>
<dbReference type="SUPFAM" id="SSF53448">
    <property type="entry name" value="Nucleotide-diphospho-sugar transferases"/>
    <property type="match status" value="1"/>
</dbReference>
<dbReference type="Pfam" id="PF24894">
    <property type="entry name" value="Hexapep_GlmU"/>
    <property type="match status" value="1"/>
</dbReference>
<feature type="binding site" evidence="9">
    <location>
        <position position="206"/>
    </location>
    <ligand>
        <name>alpha-D-glucose 1-phosphate</name>
        <dbReference type="ChEBI" id="CHEBI:58601"/>
    </ligand>
</feature>
<reference evidence="13" key="1">
    <citation type="submission" date="2017-03" db="EMBL/GenBank/DDBJ databases">
        <title>Novel pathways for hydrocarbon cycling and metabolic interdependencies in hydrothermal sediment communities.</title>
        <authorList>
            <person name="Dombrowski N."/>
            <person name="Seitz K."/>
            <person name="Teske A."/>
            <person name="Baker B."/>
        </authorList>
    </citation>
    <scope>NUCLEOTIDE SEQUENCE [LARGE SCALE GENOMIC DNA]</scope>
</reference>
<feature type="domain" description="Nucleotidyl transferase" evidence="10">
    <location>
        <begin position="23"/>
        <end position="274"/>
    </location>
</feature>
<comment type="similarity">
    <text evidence="1 9">Belongs to the bacterial/plant glucose-1-phosphate adenylyltransferase family.</text>
</comment>
<gene>
    <name evidence="9" type="primary">glgC</name>
    <name evidence="12" type="ORF">B6D57_04135</name>
</gene>
<keyword evidence="7 9" id="KW-0320">Glycogen biosynthesis</keyword>
<comment type="function">
    <text evidence="9">Involved in the biosynthesis of ADP-glucose, a building block required for the elongation reactions to produce glycogen. Catalyzes the reaction between ATP and alpha-D-glucose 1-phosphate (G1P) to produce pyrophosphate and ADP-Glc.</text>
</comment>
<dbReference type="Gene3D" id="2.160.10.10">
    <property type="entry name" value="Hexapeptide repeat proteins"/>
    <property type="match status" value="1"/>
</dbReference>
<dbReference type="Gene3D" id="3.90.550.10">
    <property type="entry name" value="Spore Coat Polysaccharide Biosynthesis Protein SpsA, Chain A"/>
    <property type="match status" value="1"/>
</dbReference>
<comment type="catalytic activity">
    <reaction evidence="9">
        <text>alpha-D-glucose 1-phosphate + ATP + H(+) = ADP-alpha-D-glucose + diphosphate</text>
        <dbReference type="Rhea" id="RHEA:12120"/>
        <dbReference type="ChEBI" id="CHEBI:15378"/>
        <dbReference type="ChEBI" id="CHEBI:30616"/>
        <dbReference type="ChEBI" id="CHEBI:33019"/>
        <dbReference type="ChEBI" id="CHEBI:57498"/>
        <dbReference type="ChEBI" id="CHEBI:58601"/>
        <dbReference type="EC" id="2.7.7.27"/>
    </reaction>
</comment>
<keyword evidence="5 9" id="KW-0547">Nucleotide-binding</keyword>
<keyword evidence="2 9" id="KW-0321">Glycogen metabolism</keyword>
<feature type="binding site" evidence="9">
    <location>
        <begin position="195"/>
        <end position="196"/>
    </location>
    <ligand>
        <name>alpha-D-glucose 1-phosphate</name>
        <dbReference type="ChEBI" id="CHEBI:58601"/>
    </ligand>
</feature>
<keyword evidence="3 9" id="KW-0808">Transferase</keyword>
<dbReference type="EMBL" id="NATQ01000082">
    <property type="protein sequence ID" value="OQX90245.1"/>
    <property type="molecule type" value="Genomic_DNA"/>
</dbReference>
<dbReference type="GO" id="GO:0008878">
    <property type="term" value="F:glucose-1-phosphate adenylyltransferase activity"/>
    <property type="evidence" value="ECO:0007669"/>
    <property type="project" value="UniProtKB-UniRule"/>
</dbReference>
<dbReference type="HAMAP" id="MF_00624">
    <property type="entry name" value="GlgC"/>
    <property type="match status" value="1"/>
</dbReference>
<feature type="binding site" evidence="9">
    <location>
        <position position="115"/>
    </location>
    <ligand>
        <name>alpha-D-glucose 1-phosphate</name>
        <dbReference type="ChEBI" id="CHEBI:58601"/>
    </ligand>
</feature>
<evidence type="ECO:0000256" key="1">
    <source>
        <dbReference type="ARBA" id="ARBA00010443"/>
    </source>
</evidence>
<sequence>MVYFGFYGVNIFVIFKRMDEILVVILAGGAGDRLSVLSAERAKPAVPFGGKFRIIDFTLSNCVNSGLYYVAVLTQYRPRSLGEHIGIGKPWDLDRRKGGIELLQPHIDAVGGFWYRGTADAVYHNIRFIASRGLPYTLILSGDHIYKMNYKSLFQHFIDRDADLVVSAIEVDQSEISRFGIIVPDEKGRVVEFKEKPKQAETRLASMGVYIFKTDVLMKVVSECVESGGYDFGKDVIPYMLEKGYSVYVYNFKGYWRDVGTVYSLWRANMDLIEEPPRFNLNDSLWPVYTNSFGLPPVKLGVEARIERCVMGGGAIIEGLVRRSVIHQGAIVHKGAQVEDSVIMDGTIVGPKAIVKRTIVDKKTVIGEGARVGLSDEQIDNEEIQHLLGEGLTLIGKNVRVTPGAVVGINCLIYPGTGEEVIGNFVRSGSTIRPQRLKVSR</sequence>
<evidence type="ECO:0000256" key="3">
    <source>
        <dbReference type="ARBA" id="ARBA00022679"/>
    </source>
</evidence>
<name>A0A1W9S0M1_9BACT</name>
<keyword evidence="6 9" id="KW-0067">ATP-binding</keyword>